<comment type="caution">
    <text evidence="1">The sequence shown here is derived from an EMBL/GenBank/DDBJ whole genome shotgun (WGS) entry which is preliminary data.</text>
</comment>
<accession>A0ABW3ZMT9</accession>
<dbReference type="PIRSF" id="PIRSF033328">
    <property type="entry name" value="Phest_Mll4975"/>
    <property type="match status" value="1"/>
</dbReference>
<sequence>MSHTRYALYYLPPPGALASFGARWFGWDIASGCAAEPLEIEGREAATETPRRYGFHATLKPPFRLADGATLEDLTEAVADLATTSAPATCDGLELTPLGRFLALTPMGDTEGLSRIAASCVSRLDTFRAPPSEAELENRRARHLSARQEALLARWGYPHVMEEFRFHMTLTTRLPRPKIPAWHDTLLTLLPPLPNPFTLDEIALVGERPDGFFEEIRRFPLTG</sequence>
<dbReference type="RefSeq" id="WP_386805644.1">
    <property type="nucleotide sequence ID" value="NZ_JBHTMU010000038.1"/>
</dbReference>
<evidence type="ECO:0000313" key="1">
    <source>
        <dbReference type="EMBL" id="MFD1344117.1"/>
    </source>
</evidence>
<evidence type="ECO:0000313" key="2">
    <source>
        <dbReference type="Proteomes" id="UP001597135"/>
    </source>
</evidence>
<dbReference type="Gene3D" id="3.90.1140.10">
    <property type="entry name" value="Cyclic phosphodiesterase"/>
    <property type="match status" value="1"/>
</dbReference>
<dbReference type="InterPro" id="IPR009389">
    <property type="entry name" value="DUF1045"/>
</dbReference>
<gene>
    <name evidence="1" type="ORF">ACFQ4E_16930</name>
</gene>
<name>A0ABW3ZMT9_9RHOB</name>
<keyword evidence="2" id="KW-1185">Reference proteome</keyword>
<dbReference type="Pfam" id="PF06299">
    <property type="entry name" value="DUF1045"/>
    <property type="match status" value="1"/>
</dbReference>
<dbReference type="Proteomes" id="UP001597135">
    <property type="component" value="Unassembled WGS sequence"/>
</dbReference>
<protein>
    <submittedName>
        <fullName evidence="1">DUF1045 domain-containing protein</fullName>
    </submittedName>
</protein>
<proteinExistence type="predicted"/>
<reference evidence="2" key="1">
    <citation type="journal article" date="2019" name="Int. J. Syst. Evol. Microbiol.">
        <title>The Global Catalogue of Microorganisms (GCM) 10K type strain sequencing project: providing services to taxonomists for standard genome sequencing and annotation.</title>
        <authorList>
            <consortium name="The Broad Institute Genomics Platform"/>
            <consortium name="The Broad Institute Genome Sequencing Center for Infectious Disease"/>
            <person name="Wu L."/>
            <person name="Ma J."/>
        </authorList>
    </citation>
    <scope>NUCLEOTIDE SEQUENCE [LARGE SCALE GENOMIC DNA]</scope>
    <source>
        <strain evidence="2">CCUG 62953</strain>
    </source>
</reference>
<organism evidence="1 2">
    <name type="scientific">Litorisediminicola beolgyonensis</name>
    <dbReference type="NCBI Taxonomy" id="1173614"/>
    <lineage>
        <taxon>Bacteria</taxon>
        <taxon>Pseudomonadati</taxon>
        <taxon>Pseudomonadota</taxon>
        <taxon>Alphaproteobacteria</taxon>
        <taxon>Rhodobacterales</taxon>
        <taxon>Paracoccaceae</taxon>
        <taxon>Litorisediminicola</taxon>
    </lineage>
</organism>
<dbReference type="EMBL" id="JBHTMU010000038">
    <property type="protein sequence ID" value="MFD1344117.1"/>
    <property type="molecule type" value="Genomic_DNA"/>
</dbReference>